<proteinExistence type="predicted"/>
<dbReference type="InterPro" id="IPR036028">
    <property type="entry name" value="SH3-like_dom_sf"/>
</dbReference>
<evidence type="ECO:0000259" key="2">
    <source>
        <dbReference type="PROSITE" id="PS51781"/>
    </source>
</evidence>
<dbReference type="Pfam" id="PF08239">
    <property type="entry name" value="SH3_3"/>
    <property type="match status" value="5"/>
</dbReference>
<dbReference type="PANTHER" id="PTHR34408:SF1">
    <property type="entry name" value="GLYCOSYL HYDROLASE FAMILY 19 DOMAIN-CONTAINING PROTEIN HI_1415"/>
    <property type="match status" value="1"/>
</dbReference>
<name>A0ABR7K1E3_9FIRM</name>
<reference evidence="3 4" key="1">
    <citation type="submission" date="2020-08" db="EMBL/GenBank/DDBJ databases">
        <authorList>
            <person name="Liu C."/>
            <person name="Sun Q."/>
        </authorList>
    </citation>
    <scope>NUCLEOTIDE SEQUENCE [LARGE SCALE GENOMIC DNA]</scope>
    <source>
        <strain evidence="3 4">NSJ-45</strain>
    </source>
</reference>
<dbReference type="RefSeq" id="WP_187005259.1">
    <property type="nucleotide sequence ID" value="NZ_JACRWD010000001.1"/>
</dbReference>
<gene>
    <name evidence="3" type="ORF">H8891_03850</name>
</gene>
<dbReference type="Proteomes" id="UP000611796">
    <property type="component" value="Unassembled WGS sequence"/>
</dbReference>
<feature type="domain" description="SH3b" evidence="2">
    <location>
        <begin position="347"/>
        <end position="412"/>
    </location>
</feature>
<sequence length="426" mass="46785">MNKQFNIFKKSILKTILVFSFIGVSTIGAYAAEKATTTTDLNMRQNKNTNSKVLTIIPKGADVNILDFDGYWYKVEYNGKEGYSYKKFIKEYKTQDDNFNLNLKVTVDKGSNLNIRSGPSTNYKIIGKATNGQILKTTGKVGSWYKVNYNGQIAYLNENFVQVLNSKNENNTNNKDNVVIDKNSGIVTVSELNVRTGPSTNYSVISQVKKGDILNIIAKDTSTGWLKIQFKNSSTGWVSGKYVNTTNSNNIADKNNLYNKSSIETASGPVSVNAIKLNVRTGPGTSYPVISQVKMDDSLNVIAKDIDNGWLKVQVKNSSTGWVSGKYVTIATNDTVNITSKDVVVADGPAQVTVSKLNVRSGPGTNYSVISQVKKGDILAVIASVTSNDWLKIQFKDGYTGWVSGKYVTLPDLEALNLDINDPIFK</sequence>
<comment type="caution">
    <text evidence="3">The sequence shown here is derived from an EMBL/GenBank/DDBJ whole genome shotgun (WGS) entry which is preliminary data.</text>
</comment>
<feature type="domain" description="SH3b" evidence="2">
    <location>
        <begin position="182"/>
        <end position="247"/>
    </location>
</feature>
<dbReference type="Gene3D" id="2.30.30.40">
    <property type="entry name" value="SH3 Domains"/>
    <property type="match status" value="5"/>
</dbReference>
<evidence type="ECO:0000313" key="3">
    <source>
        <dbReference type="EMBL" id="MBC6002926.1"/>
    </source>
</evidence>
<dbReference type="PANTHER" id="PTHR34408">
    <property type="entry name" value="FAMILY PROTEIN, PUTATIVE-RELATED"/>
    <property type="match status" value="1"/>
</dbReference>
<dbReference type="PROSITE" id="PS51781">
    <property type="entry name" value="SH3B"/>
    <property type="match status" value="5"/>
</dbReference>
<dbReference type="SUPFAM" id="SSF50044">
    <property type="entry name" value="SH3-domain"/>
    <property type="match status" value="3"/>
</dbReference>
<feature type="domain" description="SH3b" evidence="2">
    <location>
        <begin position="100"/>
        <end position="165"/>
    </location>
</feature>
<keyword evidence="4" id="KW-1185">Reference proteome</keyword>
<dbReference type="InterPro" id="IPR052354">
    <property type="entry name" value="Cell_Wall_Dynamics_Protein"/>
</dbReference>
<dbReference type="EMBL" id="JACRWD010000001">
    <property type="protein sequence ID" value="MBC6002926.1"/>
    <property type="molecule type" value="Genomic_DNA"/>
</dbReference>
<protein>
    <submittedName>
        <fullName evidence="3">SH3 domain-containing protein</fullName>
    </submittedName>
</protein>
<feature type="domain" description="SH3b" evidence="2">
    <location>
        <begin position="265"/>
        <end position="332"/>
    </location>
</feature>
<feature type="domain" description="SH3b" evidence="2">
    <location>
        <begin position="32"/>
        <end position="93"/>
    </location>
</feature>
<evidence type="ECO:0000256" key="1">
    <source>
        <dbReference type="SAM" id="SignalP"/>
    </source>
</evidence>
<keyword evidence="1" id="KW-0732">Signal</keyword>
<organism evidence="3 4">
    <name type="scientific">Paeniclostridium hominis</name>
    <dbReference type="NCBI Taxonomy" id="2764329"/>
    <lineage>
        <taxon>Bacteria</taxon>
        <taxon>Bacillati</taxon>
        <taxon>Bacillota</taxon>
        <taxon>Clostridia</taxon>
        <taxon>Peptostreptococcales</taxon>
        <taxon>Peptostreptococcaceae</taxon>
        <taxon>Paeniclostridium</taxon>
    </lineage>
</organism>
<accession>A0ABR7K1E3</accession>
<feature type="chain" id="PRO_5046304294" evidence="1">
    <location>
        <begin position="32"/>
        <end position="426"/>
    </location>
</feature>
<feature type="signal peptide" evidence="1">
    <location>
        <begin position="1"/>
        <end position="31"/>
    </location>
</feature>
<evidence type="ECO:0000313" key="4">
    <source>
        <dbReference type="Proteomes" id="UP000611796"/>
    </source>
</evidence>
<dbReference type="InterPro" id="IPR003646">
    <property type="entry name" value="SH3-like_bac-type"/>
</dbReference>
<dbReference type="SMART" id="SM00287">
    <property type="entry name" value="SH3b"/>
    <property type="match status" value="5"/>
</dbReference>